<dbReference type="Pfam" id="PF13267">
    <property type="entry name" value="DUF4058"/>
    <property type="match status" value="1"/>
</dbReference>
<sequence>MADASPEQRIFLDERCHEDCHTFREVHRLQQFNSACAHDGSHRIEQFWRDIHARCIIYAADQLQTCLPTDLRARVEERVVVEPGVGTPRSVYPDIRVVERGRERPTASDLAPLPVLTEPLILYVDDEPATQSSIEIIDVGSGRRVVTVIEILRLANKLPGEGQAQYRKKQRELCDGHVNLVEIDLLRAGERVLAVGASRIPAPYRTQYQVCIYRAATTRPCYAIYRVSLREHLPVLRLPLRATDADVPLDLQAILDQCYRNGGYDEDIDYRVAPEPPLEDDDARWADTVLRQAGRRTTAD</sequence>
<accession>A0A938B1C1</accession>
<dbReference type="InterPro" id="IPR025132">
    <property type="entry name" value="DUF4058"/>
</dbReference>
<dbReference type="EMBL" id="VGLS01000402">
    <property type="protein sequence ID" value="MBM3224772.1"/>
    <property type="molecule type" value="Genomic_DNA"/>
</dbReference>
<organism evidence="1 2">
    <name type="scientific">Tectimicrobiota bacterium</name>
    <dbReference type="NCBI Taxonomy" id="2528274"/>
    <lineage>
        <taxon>Bacteria</taxon>
        <taxon>Pseudomonadati</taxon>
        <taxon>Nitrospinota/Tectimicrobiota group</taxon>
        <taxon>Candidatus Tectimicrobiota</taxon>
    </lineage>
</organism>
<proteinExistence type="predicted"/>
<reference evidence="1" key="1">
    <citation type="submission" date="2019-03" db="EMBL/GenBank/DDBJ databases">
        <title>Lake Tanganyika Metagenome-Assembled Genomes (MAGs).</title>
        <authorList>
            <person name="Tran P."/>
        </authorList>
    </citation>
    <scope>NUCLEOTIDE SEQUENCE</scope>
    <source>
        <strain evidence="1">K_DeepCast_65m_m2_066</strain>
    </source>
</reference>
<evidence type="ECO:0000313" key="2">
    <source>
        <dbReference type="Proteomes" id="UP000712673"/>
    </source>
</evidence>
<comment type="caution">
    <text evidence="1">The sequence shown here is derived from an EMBL/GenBank/DDBJ whole genome shotgun (WGS) entry which is preliminary data.</text>
</comment>
<evidence type="ECO:0000313" key="1">
    <source>
        <dbReference type="EMBL" id="MBM3224772.1"/>
    </source>
</evidence>
<protein>
    <submittedName>
        <fullName evidence="1">DUF4058 family protein</fullName>
    </submittedName>
</protein>
<dbReference type="Proteomes" id="UP000712673">
    <property type="component" value="Unassembled WGS sequence"/>
</dbReference>
<name>A0A938B1C1_UNCTE</name>
<dbReference type="AlphaFoldDB" id="A0A938B1C1"/>
<gene>
    <name evidence="1" type="ORF">FJZ47_13340</name>
</gene>